<evidence type="ECO:0000313" key="1">
    <source>
        <dbReference type="EMBL" id="GMT24475.1"/>
    </source>
</evidence>
<dbReference type="EMBL" id="BTSY01000004">
    <property type="protein sequence ID" value="GMT24475.1"/>
    <property type="molecule type" value="Genomic_DNA"/>
</dbReference>
<keyword evidence="2" id="KW-1185">Reference proteome</keyword>
<reference evidence="1" key="1">
    <citation type="submission" date="2023-10" db="EMBL/GenBank/DDBJ databases">
        <title>Genome assembly of Pristionchus species.</title>
        <authorList>
            <person name="Yoshida K."/>
            <person name="Sommer R.J."/>
        </authorList>
    </citation>
    <scope>NUCLEOTIDE SEQUENCE</scope>
    <source>
        <strain evidence="1">RS5133</strain>
    </source>
</reference>
<comment type="caution">
    <text evidence="1">The sequence shown here is derived from an EMBL/GenBank/DDBJ whole genome shotgun (WGS) entry which is preliminary data.</text>
</comment>
<dbReference type="Proteomes" id="UP001432322">
    <property type="component" value="Unassembled WGS sequence"/>
</dbReference>
<proteinExistence type="predicted"/>
<accession>A0AAV5W178</accession>
<sequence length="97" mass="11562">MFRRTREVSVLSIHWNRSTRLMTDETRLRPEYVEFLLQILQLISGHVDVGRPESAVSMQPNIDETRRILRHLGRFLREEFWPVLFICSHVIGTEEIT</sequence>
<organism evidence="1 2">
    <name type="scientific">Pristionchus fissidentatus</name>
    <dbReference type="NCBI Taxonomy" id="1538716"/>
    <lineage>
        <taxon>Eukaryota</taxon>
        <taxon>Metazoa</taxon>
        <taxon>Ecdysozoa</taxon>
        <taxon>Nematoda</taxon>
        <taxon>Chromadorea</taxon>
        <taxon>Rhabditida</taxon>
        <taxon>Rhabditina</taxon>
        <taxon>Diplogasteromorpha</taxon>
        <taxon>Diplogasteroidea</taxon>
        <taxon>Neodiplogasteridae</taxon>
        <taxon>Pristionchus</taxon>
    </lineage>
</organism>
<protein>
    <submittedName>
        <fullName evidence="1">Uncharacterized protein</fullName>
    </submittedName>
</protein>
<name>A0AAV5W178_9BILA</name>
<gene>
    <name evidence="1" type="ORF">PFISCL1PPCAC_15772</name>
</gene>
<evidence type="ECO:0000313" key="2">
    <source>
        <dbReference type="Proteomes" id="UP001432322"/>
    </source>
</evidence>
<dbReference type="AlphaFoldDB" id="A0AAV5W178"/>